<reference evidence="2" key="1">
    <citation type="submission" date="2015-03" db="EMBL/GenBank/DDBJ databases">
        <authorList>
            <consortium name="Pathogen Informatics"/>
        </authorList>
    </citation>
    <scope>NUCLEOTIDE SEQUENCE [LARGE SCALE GENOMIC DNA]</scope>
    <source>
        <strain evidence="2">K00500041</strain>
    </source>
</reference>
<evidence type="ECO:0000313" key="2">
    <source>
        <dbReference type="Proteomes" id="UP000038802"/>
    </source>
</evidence>
<protein>
    <submittedName>
        <fullName evidence="1">Uncharacterized protein</fullName>
    </submittedName>
</protein>
<proteinExistence type="predicted"/>
<gene>
    <name evidence="1" type="ORF">ERS007703_00288</name>
</gene>
<dbReference type="AlphaFoldDB" id="A0A0U0QLA4"/>
<sequence>MSASRMACLEENERYSPGPAMPAPLPISLVLTAG</sequence>
<evidence type="ECO:0000313" key="1">
    <source>
        <dbReference type="EMBL" id="COV01572.1"/>
    </source>
</evidence>
<dbReference type="EMBL" id="CSAE01000017">
    <property type="protein sequence ID" value="COV01572.1"/>
    <property type="molecule type" value="Genomic_DNA"/>
</dbReference>
<accession>A0A0U0QLA4</accession>
<organism evidence="1 2">
    <name type="scientific">Mycobacterium tuberculosis</name>
    <dbReference type="NCBI Taxonomy" id="1773"/>
    <lineage>
        <taxon>Bacteria</taxon>
        <taxon>Bacillati</taxon>
        <taxon>Actinomycetota</taxon>
        <taxon>Actinomycetes</taxon>
        <taxon>Mycobacteriales</taxon>
        <taxon>Mycobacteriaceae</taxon>
        <taxon>Mycobacterium</taxon>
        <taxon>Mycobacterium tuberculosis complex</taxon>
    </lineage>
</organism>
<name>A0A0U0QLA4_MYCTX</name>
<dbReference type="Proteomes" id="UP000038802">
    <property type="component" value="Unassembled WGS sequence"/>
</dbReference>